<reference evidence="4 5" key="1">
    <citation type="journal article" date="2021" name="BMC Biol.">
        <title>Horizontally acquired antibacterial genes associated with adaptive radiation of ladybird beetles.</title>
        <authorList>
            <person name="Li H.S."/>
            <person name="Tang X.F."/>
            <person name="Huang Y.H."/>
            <person name="Xu Z.Y."/>
            <person name="Chen M.L."/>
            <person name="Du X.Y."/>
            <person name="Qiu B.Y."/>
            <person name="Chen P.T."/>
            <person name="Zhang W."/>
            <person name="Slipinski A."/>
            <person name="Escalona H.E."/>
            <person name="Waterhouse R.M."/>
            <person name="Zwick A."/>
            <person name="Pang H."/>
        </authorList>
    </citation>
    <scope>NUCLEOTIDE SEQUENCE [LARGE SCALE GENOMIC DNA]</scope>
    <source>
        <strain evidence="4">SYSU2018</strain>
    </source>
</reference>
<dbReference type="InterPro" id="IPR043141">
    <property type="entry name" value="Ribosomal_uL10-like_sf"/>
</dbReference>
<dbReference type="EMBL" id="JABFTP020000144">
    <property type="protein sequence ID" value="KAL3281183.1"/>
    <property type="molecule type" value="Genomic_DNA"/>
</dbReference>
<dbReference type="AlphaFoldDB" id="A0ABD2NRI3"/>
<evidence type="ECO:0000256" key="1">
    <source>
        <dbReference type="ARBA" id="ARBA00008889"/>
    </source>
</evidence>
<protein>
    <recommendedName>
        <fullName evidence="2">Large ribosomal subunit protein uL10m</fullName>
    </recommendedName>
    <alternativeName>
        <fullName evidence="3">39S ribosomal protein L10, mitochondrial</fullName>
    </alternativeName>
</protein>
<dbReference type="PANTHER" id="PTHR11560">
    <property type="entry name" value="39S RIBOSOMAL PROTEIN L10, MITOCHONDRIAL"/>
    <property type="match status" value="1"/>
</dbReference>
<proteinExistence type="inferred from homology"/>
<evidence type="ECO:0000313" key="4">
    <source>
        <dbReference type="EMBL" id="KAL3281183.1"/>
    </source>
</evidence>
<dbReference type="InterPro" id="IPR047865">
    <property type="entry name" value="Ribosomal_uL10_bac_type"/>
</dbReference>
<name>A0ABD2NRI3_9CUCU</name>
<dbReference type="Proteomes" id="UP001516400">
    <property type="component" value="Unassembled WGS sequence"/>
</dbReference>
<comment type="caution">
    <text evidence="4">The sequence shown here is derived from an EMBL/GenBank/DDBJ whole genome shotgun (WGS) entry which is preliminary data.</text>
</comment>
<evidence type="ECO:0000256" key="3">
    <source>
        <dbReference type="ARBA" id="ARBA00035716"/>
    </source>
</evidence>
<sequence>MLLLRKSFLEVGNPLLQTVRFRGKINVQKPKPPHFERAKYLAISKPWFISKNKDKTSVELCRKNVSRQKEGIENPLQRIIAQETLTFFQSSKLIGFYHANPMKASEQFKAFAMFKKEGMLLKGYGRKTMEMAVKGTHYEAILDIWIPHTMVVFSPEPKIKELLRITRRFHQLVLIAGVYEGHFMNVEDLTKYSTILNLETAQAMLVHTLNASASKLHRQLNSHQTSLLALLEDRKKQLSD</sequence>
<dbReference type="Gene3D" id="3.30.70.1730">
    <property type="match status" value="1"/>
</dbReference>
<comment type="similarity">
    <text evidence="1">Belongs to the universal ribosomal protein uL10 family.</text>
</comment>
<organism evidence="4 5">
    <name type="scientific">Cryptolaemus montrouzieri</name>
    <dbReference type="NCBI Taxonomy" id="559131"/>
    <lineage>
        <taxon>Eukaryota</taxon>
        <taxon>Metazoa</taxon>
        <taxon>Ecdysozoa</taxon>
        <taxon>Arthropoda</taxon>
        <taxon>Hexapoda</taxon>
        <taxon>Insecta</taxon>
        <taxon>Pterygota</taxon>
        <taxon>Neoptera</taxon>
        <taxon>Endopterygota</taxon>
        <taxon>Coleoptera</taxon>
        <taxon>Polyphaga</taxon>
        <taxon>Cucujiformia</taxon>
        <taxon>Coccinelloidea</taxon>
        <taxon>Coccinellidae</taxon>
        <taxon>Scymninae</taxon>
        <taxon>Scymnini</taxon>
        <taxon>Cryptolaemus</taxon>
    </lineage>
</organism>
<evidence type="ECO:0000313" key="5">
    <source>
        <dbReference type="Proteomes" id="UP001516400"/>
    </source>
</evidence>
<keyword evidence="5" id="KW-1185">Reference proteome</keyword>
<dbReference type="SUPFAM" id="SSF160369">
    <property type="entry name" value="Ribosomal protein L10-like"/>
    <property type="match status" value="1"/>
</dbReference>
<accession>A0ABD2NRI3</accession>
<gene>
    <name evidence="4" type="ORF">HHI36_004400</name>
</gene>
<evidence type="ECO:0000256" key="2">
    <source>
        <dbReference type="ARBA" id="ARBA00035707"/>
    </source>
</evidence>